<gene>
    <name evidence="2" type="ORF">CEV08_06650</name>
</gene>
<feature type="region of interest" description="Disordered" evidence="1">
    <location>
        <begin position="44"/>
        <end position="65"/>
    </location>
</feature>
<dbReference type="EMBL" id="NJPP01000025">
    <property type="protein sequence ID" value="PIT69152.1"/>
    <property type="molecule type" value="Genomic_DNA"/>
</dbReference>
<proteinExistence type="predicted"/>
<evidence type="ECO:0000313" key="2">
    <source>
        <dbReference type="EMBL" id="PIT69152.1"/>
    </source>
</evidence>
<organism evidence="2 3">
    <name type="scientific">Bartonella tribocorum</name>
    <dbReference type="NCBI Taxonomy" id="85701"/>
    <lineage>
        <taxon>Bacteria</taxon>
        <taxon>Pseudomonadati</taxon>
        <taxon>Pseudomonadota</taxon>
        <taxon>Alphaproteobacteria</taxon>
        <taxon>Hyphomicrobiales</taxon>
        <taxon>Bartonellaceae</taxon>
        <taxon>Bartonella</taxon>
    </lineage>
</organism>
<sequence length="65" mass="7174">MGKRDKIVCNPDCVKSLRPLKGGMLSQFDKKMIYFAGKSYGRRAKSLKGGGDSHKKNLLLQTEGS</sequence>
<accession>A0A2M6USJ2</accession>
<reference evidence="2 3" key="1">
    <citation type="submission" date="2017-06" db="EMBL/GenBank/DDBJ databases">
        <title>Draft genome of Bartonella tribocorum C635.</title>
        <authorList>
            <person name="Hadjadj L."/>
            <person name="Jiyipong T."/>
            <person name="Diene S.M."/>
            <person name="Morand S."/>
            <person name="Rolain J.-M."/>
        </authorList>
    </citation>
    <scope>NUCLEOTIDE SEQUENCE [LARGE SCALE GENOMIC DNA]</scope>
    <source>
        <strain evidence="2 3">C635</strain>
    </source>
</reference>
<comment type="caution">
    <text evidence="2">The sequence shown here is derived from an EMBL/GenBank/DDBJ whole genome shotgun (WGS) entry which is preliminary data.</text>
</comment>
<evidence type="ECO:0000313" key="3">
    <source>
        <dbReference type="Proteomes" id="UP000230791"/>
    </source>
</evidence>
<dbReference type="RefSeq" id="WP_143434457.1">
    <property type="nucleotide sequence ID" value="NZ_CADDYJ010000030.1"/>
</dbReference>
<name>A0A2M6USJ2_9HYPH</name>
<evidence type="ECO:0000256" key="1">
    <source>
        <dbReference type="SAM" id="MobiDB-lite"/>
    </source>
</evidence>
<dbReference type="AlphaFoldDB" id="A0A2M6USJ2"/>
<dbReference type="Proteomes" id="UP000230791">
    <property type="component" value="Unassembled WGS sequence"/>
</dbReference>
<protein>
    <submittedName>
        <fullName evidence="2">Uncharacterized protein</fullName>
    </submittedName>
</protein>